<proteinExistence type="predicted"/>
<evidence type="ECO:0000313" key="3">
    <source>
        <dbReference type="EMBL" id="EQD44386.1"/>
    </source>
</evidence>
<sequence length="212" mass="23601">MLPRLLRLHPSTCQRLIRLSKEAERDGAYRVAKRLRAVVLNSRGHSSGELAGILDAPRSKVSAWLLNYESEGVEGLLEGYRSGRPAELSEKQQQQLEDILDSGPVAYGLDTGIWTSPMIAWVIEEEFGVQYHPGHVRKLLHGWGFSVQRPRRVLARADAAAQDRWRRHIYPALKKKPVRSTVPSSSPTKPVSGKTRPCTPPGAASDGRRKSP</sequence>
<dbReference type="NCBIfam" id="NF033545">
    <property type="entry name" value="transpos_IS630"/>
    <property type="match status" value="1"/>
</dbReference>
<gene>
    <name evidence="4" type="ORF">B1A_00870</name>
    <name evidence="3" type="ORF">B1B_13547</name>
</gene>
<accession>T1DEM6</accession>
<dbReference type="AlphaFoldDB" id="T1DEM6"/>
<feature type="region of interest" description="Disordered" evidence="1">
    <location>
        <begin position="172"/>
        <end position="212"/>
    </location>
</feature>
<comment type="caution">
    <text evidence="4">The sequence shown here is derived from an EMBL/GenBank/DDBJ whole genome shotgun (WGS) entry which is preliminary data.</text>
</comment>
<evidence type="ECO:0000259" key="2">
    <source>
        <dbReference type="Pfam" id="PF13592"/>
    </source>
</evidence>
<reference evidence="4" key="2">
    <citation type="journal article" date="2014" name="ISME J.">
        <title>Microbial stratification in low pH oxic and suboxic macroscopic growths along an acid mine drainage.</title>
        <authorList>
            <person name="Mendez-Garcia C."/>
            <person name="Mesa V."/>
            <person name="Sprenger R.R."/>
            <person name="Richter M."/>
            <person name="Diez M.S."/>
            <person name="Solano J."/>
            <person name="Bargiela R."/>
            <person name="Golyshina O.V."/>
            <person name="Manteca A."/>
            <person name="Ramos J.L."/>
            <person name="Gallego J.R."/>
            <person name="Llorente I."/>
            <person name="Martins Dos Santos V.A."/>
            <person name="Jensen O.N."/>
            <person name="Pelaez A.I."/>
            <person name="Sanchez J."/>
            <person name="Ferrer M."/>
        </authorList>
    </citation>
    <scope>NUCLEOTIDE SEQUENCE</scope>
</reference>
<dbReference type="Pfam" id="PF13592">
    <property type="entry name" value="HTH_33"/>
    <property type="match status" value="1"/>
</dbReference>
<dbReference type="SUPFAM" id="SSF46689">
    <property type="entry name" value="Homeodomain-like"/>
    <property type="match status" value="1"/>
</dbReference>
<dbReference type="Pfam" id="PF13551">
    <property type="entry name" value="HTH_29"/>
    <property type="match status" value="1"/>
</dbReference>
<organism evidence="4">
    <name type="scientific">mine drainage metagenome</name>
    <dbReference type="NCBI Taxonomy" id="410659"/>
    <lineage>
        <taxon>unclassified sequences</taxon>
        <taxon>metagenomes</taxon>
        <taxon>ecological metagenomes</taxon>
    </lineage>
</organism>
<protein>
    <submittedName>
        <fullName evidence="4">Transposase</fullName>
    </submittedName>
</protein>
<evidence type="ECO:0000313" key="4">
    <source>
        <dbReference type="EMBL" id="EQD80460.1"/>
    </source>
</evidence>
<dbReference type="InterPro" id="IPR047655">
    <property type="entry name" value="Transpos_IS630-like"/>
</dbReference>
<evidence type="ECO:0000256" key="1">
    <source>
        <dbReference type="SAM" id="MobiDB-lite"/>
    </source>
</evidence>
<dbReference type="EMBL" id="AUZX01000658">
    <property type="protein sequence ID" value="EQD80460.1"/>
    <property type="molecule type" value="Genomic_DNA"/>
</dbReference>
<name>T1DEM6_9ZZZZ</name>
<dbReference type="EMBL" id="AUZY01008917">
    <property type="protein sequence ID" value="EQD44386.1"/>
    <property type="molecule type" value="Genomic_DNA"/>
</dbReference>
<dbReference type="InterPro" id="IPR025959">
    <property type="entry name" value="Winged_HTH_dom"/>
</dbReference>
<reference evidence="4" key="1">
    <citation type="submission" date="2013-08" db="EMBL/GenBank/DDBJ databases">
        <authorList>
            <person name="Mendez C."/>
            <person name="Richter M."/>
            <person name="Ferrer M."/>
            <person name="Sanchez J."/>
        </authorList>
    </citation>
    <scope>NUCLEOTIDE SEQUENCE</scope>
</reference>
<dbReference type="InterPro" id="IPR009057">
    <property type="entry name" value="Homeodomain-like_sf"/>
</dbReference>
<feature type="compositionally biased region" description="Low complexity" evidence="1">
    <location>
        <begin position="179"/>
        <end position="195"/>
    </location>
</feature>
<feature type="domain" description="Winged helix-turn helix" evidence="2">
    <location>
        <begin position="111"/>
        <end position="167"/>
    </location>
</feature>